<feature type="transmembrane region" description="Helical" evidence="14">
    <location>
        <begin position="189"/>
        <end position="219"/>
    </location>
</feature>
<feature type="transmembrane region" description="Helical" evidence="14">
    <location>
        <begin position="239"/>
        <end position="256"/>
    </location>
</feature>
<evidence type="ECO:0000313" key="16">
    <source>
        <dbReference type="RefSeq" id="XP_055900401.1"/>
    </source>
</evidence>
<evidence type="ECO:0000256" key="8">
    <source>
        <dbReference type="ARBA" id="ARBA00023065"/>
    </source>
</evidence>
<evidence type="ECO:0000256" key="11">
    <source>
        <dbReference type="ARBA" id="ARBA00023201"/>
    </source>
</evidence>
<dbReference type="GeneID" id="106051511"/>
<dbReference type="AlphaFoldDB" id="A0A9W3BLJ5"/>
<proteinExistence type="inferred from homology"/>
<evidence type="ECO:0000256" key="6">
    <source>
        <dbReference type="ARBA" id="ARBA00022989"/>
    </source>
</evidence>
<evidence type="ECO:0000256" key="9">
    <source>
        <dbReference type="ARBA" id="ARBA00023136"/>
    </source>
</evidence>
<dbReference type="NCBIfam" id="TIGR00813">
    <property type="entry name" value="sss"/>
    <property type="match status" value="1"/>
</dbReference>
<evidence type="ECO:0000256" key="2">
    <source>
        <dbReference type="ARBA" id="ARBA00006434"/>
    </source>
</evidence>
<evidence type="ECO:0000256" key="3">
    <source>
        <dbReference type="ARBA" id="ARBA00022448"/>
    </source>
</evidence>
<keyword evidence="9 14" id="KW-0472">Membrane</keyword>
<evidence type="ECO:0000256" key="4">
    <source>
        <dbReference type="ARBA" id="ARBA00022475"/>
    </source>
</evidence>
<feature type="transmembrane region" description="Helical" evidence="14">
    <location>
        <begin position="277"/>
        <end position="302"/>
    </location>
</feature>
<protein>
    <submittedName>
        <fullName evidence="16 17">Sodium-coupled monocarboxylate transporter 1-like isoform X1</fullName>
    </submittedName>
</protein>
<comment type="subcellular location">
    <subcellularLocation>
        <location evidence="1">Cell membrane</location>
        <topology evidence="1">Multi-pass membrane protein</topology>
    </subcellularLocation>
</comment>
<feature type="transmembrane region" description="Helical" evidence="14">
    <location>
        <begin position="381"/>
        <end position="403"/>
    </location>
</feature>
<dbReference type="OrthoDB" id="6073109at2759"/>
<keyword evidence="5 14" id="KW-0812">Transmembrane</keyword>
<organism evidence="15 16">
    <name type="scientific">Biomphalaria glabrata</name>
    <name type="common">Bloodfluke planorb</name>
    <name type="synonym">Freshwater snail</name>
    <dbReference type="NCBI Taxonomy" id="6526"/>
    <lineage>
        <taxon>Eukaryota</taxon>
        <taxon>Metazoa</taxon>
        <taxon>Spiralia</taxon>
        <taxon>Lophotrochozoa</taxon>
        <taxon>Mollusca</taxon>
        <taxon>Gastropoda</taxon>
        <taxon>Heterobranchia</taxon>
        <taxon>Euthyneura</taxon>
        <taxon>Panpulmonata</taxon>
        <taxon>Hygrophila</taxon>
        <taxon>Lymnaeoidea</taxon>
        <taxon>Planorbidae</taxon>
        <taxon>Biomphalaria</taxon>
    </lineage>
</organism>
<reference evidence="16 17" key="1">
    <citation type="submission" date="2025-04" db="UniProtKB">
        <authorList>
            <consortium name="RefSeq"/>
        </authorList>
    </citation>
    <scope>IDENTIFICATION</scope>
</reference>
<evidence type="ECO:0000256" key="5">
    <source>
        <dbReference type="ARBA" id="ARBA00022692"/>
    </source>
</evidence>
<dbReference type="PANTHER" id="PTHR42985:SF40">
    <property type="entry name" value="LD47995P-RELATED"/>
    <property type="match status" value="1"/>
</dbReference>
<keyword evidence="10" id="KW-0325">Glycoprotein</keyword>
<sequence>MESNDLLGTEDIVVIMVCLAVPLIKGIVFAVKERLSSMKDRFLPGERIDSLASVTISIFATYMSAVTLMGSPTDVYVFGCMYAVNHIGFGIAFLIGSFTVVPLLHPLGISSVFEYMEKRYDSLLVRQFFVMVTVIMMMFFMGISLLPPALGVEVGAGVDYSLCIIIVGSIATFYTLIGGLKSFVWTDAFLCSLMFVAFSVLIARVTLTVGGGNSALILAEAGGRTDFNQISPDPRERHTWWGTVLGGTAFWLFFAYSQSTVKRLSGVKSITSVKLTMVINGFLVIIYGAFVLGLGMMIYAFFHYKRCDPLKAGLIKNRNQTPPFFALVAMKDHPGIPGLYMAALFSSALCTVSSGINSMASNTLDEILKKPLARYSELCRFFINKVFILFYGLVVIGLGFVAIGIEGTVAQKIITIVGAFGSPVTGAFLLGAVSLKANKFGALVGGAASIAVNLWLVIGMHLHGRKIRPLPGPPSDMCFLNTTLFSVENDSMTSELPSTVDVVTGEVDPGSDPYGFTFFMYDISYVWYGVIGVLVTFFVGLVVSMCTSRYVTKETDPLLVFRIFRQCTAKVSSTKMDVYEAEAEAVTYTFTVNSDPADVMNKTHIIDGDDVTQVQYSTHL</sequence>
<evidence type="ECO:0000256" key="13">
    <source>
        <dbReference type="RuleBase" id="RU362091"/>
    </source>
</evidence>
<feature type="transmembrane region" description="Helical" evidence="14">
    <location>
        <begin position="525"/>
        <end position="543"/>
    </location>
</feature>
<feature type="transmembrane region" description="Helical" evidence="14">
    <location>
        <begin position="409"/>
        <end position="433"/>
    </location>
</feature>
<feature type="transmembrane region" description="Helical" evidence="14">
    <location>
        <begin position="12"/>
        <end position="31"/>
    </location>
</feature>
<feature type="transmembrane region" description="Helical" evidence="14">
    <location>
        <begin position="440"/>
        <end position="462"/>
    </location>
</feature>
<evidence type="ECO:0000313" key="15">
    <source>
        <dbReference type="Proteomes" id="UP001165740"/>
    </source>
</evidence>
<evidence type="ECO:0000256" key="12">
    <source>
        <dbReference type="ARBA" id="ARBA00036099"/>
    </source>
</evidence>
<feature type="transmembrane region" description="Helical" evidence="14">
    <location>
        <begin position="158"/>
        <end position="177"/>
    </location>
</feature>
<evidence type="ECO:0000313" key="17">
    <source>
        <dbReference type="RefSeq" id="XP_055900408.1"/>
    </source>
</evidence>
<dbReference type="PANTHER" id="PTHR42985">
    <property type="entry name" value="SODIUM-COUPLED MONOCARBOXYLATE TRANSPORTER"/>
    <property type="match status" value="1"/>
</dbReference>
<keyword evidence="11" id="KW-0739">Sodium transport</keyword>
<dbReference type="RefSeq" id="XP_055900408.1">
    <property type="nucleotide sequence ID" value="XM_056044433.1"/>
</dbReference>
<dbReference type="RefSeq" id="XP_055900416.1">
    <property type="nucleotide sequence ID" value="XM_056044441.1"/>
</dbReference>
<dbReference type="Pfam" id="PF00474">
    <property type="entry name" value="SSF"/>
    <property type="match status" value="1"/>
</dbReference>
<keyword evidence="15" id="KW-1185">Reference proteome</keyword>
<dbReference type="InterPro" id="IPR018212">
    <property type="entry name" value="Na/solute_symporter_CS"/>
</dbReference>
<dbReference type="Gene3D" id="1.20.1730.10">
    <property type="entry name" value="Sodium/glucose cotransporter"/>
    <property type="match status" value="1"/>
</dbReference>
<evidence type="ECO:0000256" key="7">
    <source>
        <dbReference type="ARBA" id="ARBA00023053"/>
    </source>
</evidence>
<keyword evidence="4" id="KW-1003">Cell membrane</keyword>
<feature type="transmembrane region" description="Helical" evidence="14">
    <location>
        <begin position="76"/>
        <end position="104"/>
    </location>
</feature>
<evidence type="ECO:0000256" key="1">
    <source>
        <dbReference type="ARBA" id="ARBA00004651"/>
    </source>
</evidence>
<feature type="transmembrane region" description="Helical" evidence="14">
    <location>
        <begin position="124"/>
        <end position="146"/>
    </location>
</feature>
<evidence type="ECO:0000313" key="18">
    <source>
        <dbReference type="RefSeq" id="XP_055900416.1"/>
    </source>
</evidence>
<keyword evidence="7" id="KW-0915">Sodium</keyword>
<gene>
    <name evidence="16 17 18" type="primary">LOC106051511</name>
</gene>
<evidence type="ECO:0000256" key="10">
    <source>
        <dbReference type="ARBA" id="ARBA00023180"/>
    </source>
</evidence>
<comment type="catalytic activity">
    <reaction evidence="12">
        <text>iodide(out) + 2 Na(+)(out) = iodide(in) + 2 Na(+)(in)</text>
        <dbReference type="Rhea" id="RHEA:71207"/>
        <dbReference type="ChEBI" id="CHEBI:16382"/>
        <dbReference type="ChEBI" id="CHEBI:29101"/>
    </reaction>
</comment>
<dbReference type="PROSITE" id="PS50283">
    <property type="entry name" value="NA_SOLUT_SYMP_3"/>
    <property type="match status" value="1"/>
</dbReference>
<dbReference type="PROSITE" id="PS00456">
    <property type="entry name" value="NA_SOLUT_SYMP_1"/>
    <property type="match status" value="1"/>
</dbReference>
<keyword evidence="6 14" id="KW-1133">Transmembrane helix</keyword>
<dbReference type="GO" id="GO:0005886">
    <property type="term" value="C:plasma membrane"/>
    <property type="evidence" value="ECO:0007669"/>
    <property type="project" value="UniProtKB-SubCell"/>
</dbReference>
<dbReference type="InterPro" id="IPR001734">
    <property type="entry name" value="Na/solute_symporter"/>
</dbReference>
<dbReference type="InterPro" id="IPR051163">
    <property type="entry name" value="Sodium:Solute_Symporter_SSF"/>
</dbReference>
<dbReference type="GO" id="GO:0015293">
    <property type="term" value="F:symporter activity"/>
    <property type="evidence" value="ECO:0007669"/>
    <property type="project" value="TreeGrafter"/>
</dbReference>
<dbReference type="Proteomes" id="UP001165740">
    <property type="component" value="Chromosome 1"/>
</dbReference>
<feature type="transmembrane region" description="Helical" evidence="14">
    <location>
        <begin position="339"/>
        <end position="360"/>
    </location>
</feature>
<evidence type="ECO:0000256" key="14">
    <source>
        <dbReference type="SAM" id="Phobius"/>
    </source>
</evidence>
<dbReference type="GO" id="GO:0015075">
    <property type="term" value="F:monoatomic ion transmembrane transporter activity"/>
    <property type="evidence" value="ECO:0007669"/>
    <property type="project" value="UniProtKB-ARBA"/>
</dbReference>
<feature type="transmembrane region" description="Helical" evidence="14">
    <location>
        <begin position="51"/>
        <end position="70"/>
    </location>
</feature>
<comment type="similarity">
    <text evidence="2 13">Belongs to the sodium:solute symporter (SSF) (TC 2.A.21) family.</text>
</comment>
<dbReference type="GO" id="GO:0006814">
    <property type="term" value="P:sodium ion transport"/>
    <property type="evidence" value="ECO:0007669"/>
    <property type="project" value="UniProtKB-KW"/>
</dbReference>
<dbReference type="InterPro" id="IPR038377">
    <property type="entry name" value="Na/Glc_symporter_sf"/>
</dbReference>
<name>A0A9W3BLJ5_BIOGL</name>
<keyword evidence="3" id="KW-0813">Transport</keyword>
<keyword evidence="8" id="KW-0406">Ion transport</keyword>
<dbReference type="RefSeq" id="XP_055900401.1">
    <property type="nucleotide sequence ID" value="XM_056044426.1"/>
</dbReference>
<accession>A0A9W3BLJ5</accession>
<dbReference type="GO" id="GO:0098660">
    <property type="term" value="P:inorganic ion transmembrane transport"/>
    <property type="evidence" value="ECO:0007669"/>
    <property type="project" value="UniProtKB-ARBA"/>
</dbReference>